<comment type="caution">
    <text evidence="9">The sequence shown here is derived from an EMBL/GenBank/DDBJ whole genome shotgun (WGS) entry which is preliminary data.</text>
</comment>
<dbReference type="InterPro" id="IPR028082">
    <property type="entry name" value="Peripla_BP_I"/>
</dbReference>
<reference evidence="9 10" key="1">
    <citation type="submission" date="2016-07" db="EMBL/GenBank/DDBJ databases">
        <title>Draft Genome Sequence of Oceanisphaera psychrotolerans, isolated from coastal sediment samples.</title>
        <authorList>
            <person name="Zhuo S."/>
            <person name="Ruan Z."/>
        </authorList>
    </citation>
    <scope>NUCLEOTIDE SEQUENCE [LARGE SCALE GENOMIC DNA]</scope>
    <source>
        <strain evidence="9 10">LAM-WHM-ZC</strain>
    </source>
</reference>
<dbReference type="SUPFAM" id="SSF53822">
    <property type="entry name" value="Periplasmic binding protein-like I"/>
    <property type="match status" value="1"/>
</dbReference>
<keyword evidence="1 8" id="KW-0732">Signal</keyword>
<evidence type="ECO:0000256" key="3">
    <source>
        <dbReference type="ARBA" id="ARBA00022984"/>
    </source>
</evidence>
<dbReference type="InterPro" id="IPR007443">
    <property type="entry name" value="LpoA"/>
</dbReference>
<name>A0A1J4QDE5_9GAMM</name>
<evidence type="ECO:0000256" key="6">
    <source>
        <dbReference type="ARBA" id="ARBA00023237"/>
    </source>
</evidence>
<keyword evidence="4" id="KW-0472">Membrane</keyword>
<dbReference type="GO" id="GO:0008360">
    <property type="term" value="P:regulation of cell shape"/>
    <property type="evidence" value="ECO:0007669"/>
    <property type="project" value="UniProtKB-KW"/>
</dbReference>
<dbReference type="AlphaFoldDB" id="A0A1J4QDE5"/>
<evidence type="ECO:0000256" key="1">
    <source>
        <dbReference type="ARBA" id="ARBA00022729"/>
    </source>
</evidence>
<sequence>MGYKGLATKYQRSSVTRLLCTLVLSSILLACTTGPQQKGPLEPAPDMFGLTDRSAEQYLAQAEQAPEPDSFSWRVLAIRAWLQQGNTAAAEPQLARLRQQSTPAQQPVIDLLNAAAALAAGNSGLAAQQLSGLSPATLSPAAASYYLLLQANRYEQQQQPIEAAKVLIERQPLLDGQEQGPNLDRIHQLLQQPSPLALRKAQNTANDEQINGWLRLMAILNTDHAQPAQRRWQLQSWRKAYPDHPGHRYLSDDTGPVMTLESYQPAHIAVLLPMSGKLAEQAEAIRNGILSAHQGQSSRLSFFDTNGRDMAGLYQQIQQAGADFIIGPLLKEDIDALNGLDPAIPLLALNLPAYQPDLPHRYYFSLSPEAEAADAALHMWDQGHQQPLVFAPDNELGRRVAAEFNAHWQQQSGRPARLAYFTSQQSIESDVRRALSNAGAVAGVSVIKGSTEQLPATGAIDAVFMVTNTTETRFILPYFDFVRDSRAARLPTYVTSRSYLPGGEAPMSELNGIRLADMPWLFGGAPQLMEEVDTLWPTVGSSWLRLFAFGYDALTLIPQLTQLREGAPAVPALTGELSLNERGVVQRRLQWMEYRNGEWLPGDY</sequence>
<evidence type="ECO:0000256" key="2">
    <source>
        <dbReference type="ARBA" id="ARBA00022960"/>
    </source>
</evidence>
<keyword evidence="2" id="KW-0133">Cell shape</keyword>
<dbReference type="InterPro" id="IPR011990">
    <property type="entry name" value="TPR-like_helical_dom_sf"/>
</dbReference>
<dbReference type="Gene3D" id="1.25.40.650">
    <property type="match status" value="1"/>
</dbReference>
<dbReference type="Gene3D" id="3.40.50.2300">
    <property type="match status" value="2"/>
</dbReference>
<evidence type="ECO:0000256" key="7">
    <source>
        <dbReference type="ARBA" id="ARBA00023288"/>
    </source>
</evidence>
<keyword evidence="3" id="KW-0573">Peptidoglycan synthesis</keyword>
<dbReference type="OrthoDB" id="6708821at2"/>
<organism evidence="9 10">
    <name type="scientific">Oceanisphaera psychrotolerans</name>
    <dbReference type="NCBI Taxonomy" id="1414654"/>
    <lineage>
        <taxon>Bacteria</taxon>
        <taxon>Pseudomonadati</taxon>
        <taxon>Pseudomonadota</taxon>
        <taxon>Gammaproteobacteria</taxon>
        <taxon>Aeromonadales</taxon>
        <taxon>Aeromonadaceae</taxon>
        <taxon>Oceanisphaera</taxon>
    </lineage>
</organism>
<evidence type="ECO:0000256" key="5">
    <source>
        <dbReference type="ARBA" id="ARBA00023139"/>
    </source>
</evidence>
<dbReference type="PANTHER" id="PTHR38038">
    <property type="entry name" value="PENICILLIN-BINDING PROTEIN ACTIVATOR LPOA"/>
    <property type="match status" value="1"/>
</dbReference>
<dbReference type="Proteomes" id="UP000243073">
    <property type="component" value="Unassembled WGS sequence"/>
</dbReference>
<protein>
    <submittedName>
        <fullName evidence="9">LppC family lipoprotein</fullName>
    </submittedName>
</protein>
<dbReference type="STRING" id="1414654.BFR47_13645"/>
<keyword evidence="7 9" id="KW-0449">Lipoprotein</keyword>
<dbReference type="PROSITE" id="PS51257">
    <property type="entry name" value="PROKAR_LIPOPROTEIN"/>
    <property type="match status" value="1"/>
</dbReference>
<dbReference type="PANTHER" id="PTHR38038:SF1">
    <property type="entry name" value="PENICILLIN-BINDING PROTEIN ACTIVATOR LPOA"/>
    <property type="match status" value="1"/>
</dbReference>
<keyword evidence="6" id="KW-0998">Cell outer membrane</keyword>
<dbReference type="CDD" id="cd06339">
    <property type="entry name" value="PBP1_YraM_LppC_lipoprotein-like"/>
    <property type="match status" value="1"/>
</dbReference>
<keyword evidence="5" id="KW-0564">Palmitate</keyword>
<keyword evidence="10" id="KW-1185">Reference proteome</keyword>
<feature type="signal peptide" evidence="8">
    <location>
        <begin position="1"/>
        <end position="30"/>
    </location>
</feature>
<evidence type="ECO:0000256" key="8">
    <source>
        <dbReference type="SAM" id="SignalP"/>
    </source>
</evidence>
<gene>
    <name evidence="9" type="ORF">BFR47_13645</name>
</gene>
<feature type="chain" id="PRO_5009632313" evidence="8">
    <location>
        <begin position="31"/>
        <end position="604"/>
    </location>
</feature>
<evidence type="ECO:0000313" key="10">
    <source>
        <dbReference type="Proteomes" id="UP000243073"/>
    </source>
</evidence>
<dbReference type="EMBL" id="MDKE01000018">
    <property type="protein sequence ID" value="OIN09977.1"/>
    <property type="molecule type" value="Genomic_DNA"/>
</dbReference>
<evidence type="ECO:0000256" key="4">
    <source>
        <dbReference type="ARBA" id="ARBA00023136"/>
    </source>
</evidence>
<dbReference type="GO" id="GO:0031241">
    <property type="term" value="C:periplasmic side of cell outer membrane"/>
    <property type="evidence" value="ECO:0007669"/>
    <property type="project" value="TreeGrafter"/>
</dbReference>
<evidence type="ECO:0000313" key="9">
    <source>
        <dbReference type="EMBL" id="OIN09977.1"/>
    </source>
</evidence>
<dbReference type="Gene3D" id="1.25.40.10">
    <property type="entry name" value="Tetratricopeptide repeat domain"/>
    <property type="match status" value="1"/>
</dbReference>
<dbReference type="Pfam" id="PF04348">
    <property type="entry name" value="LppC"/>
    <property type="match status" value="1"/>
</dbReference>
<dbReference type="GO" id="GO:0009252">
    <property type="term" value="P:peptidoglycan biosynthetic process"/>
    <property type="evidence" value="ECO:0007669"/>
    <property type="project" value="UniProtKB-KW"/>
</dbReference>
<accession>A0A1J4QDE5</accession>
<proteinExistence type="predicted"/>
<dbReference type="GO" id="GO:0030234">
    <property type="term" value="F:enzyme regulator activity"/>
    <property type="evidence" value="ECO:0007669"/>
    <property type="project" value="TreeGrafter"/>
</dbReference>